<feature type="transmembrane region" description="Helical" evidence="7">
    <location>
        <begin position="41"/>
        <end position="58"/>
    </location>
</feature>
<dbReference type="PANTHER" id="PTHR22926">
    <property type="entry name" value="PHOSPHO-N-ACETYLMURAMOYL-PENTAPEPTIDE-TRANSFERASE"/>
    <property type="match status" value="1"/>
</dbReference>
<sequence length="320" mass="36526">MFLSHLIVFLILLLLALVYYRLALQFNIVDKPNHRSSHTQVTVRGGGILFPFAVLLWWMANDFLNTWMVLGMVWIAAISLLDDIYTLSRKIRFGVQILALSMAFYDLGVFEQVQWIGLPALYFVCLGIINAINFMDGINGITGLYGLVFFGTILAINQYMPVFDPSLIYYVILSLSIFMIFNFRKRALMFAGDIGSISLAFLMIYILVQFYLVVHTWTIIVLLAVYGVDVAATMIERKWRGEKLGEPHRRHLYQLMVNQLKVNHVNIAMAFAFIQAIINFALFIIPDSYPSPIQASGILLALVVLYLLIKTSIWKKLHTP</sequence>
<comment type="subcellular location">
    <subcellularLocation>
        <location evidence="1">Cell membrane</location>
        <topology evidence="1">Multi-pass membrane protein</topology>
    </subcellularLocation>
</comment>
<accession>A0ABQ6Q2I6</accession>
<dbReference type="InterPro" id="IPR000715">
    <property type="entry name" value="Glycosyl_transferase_4"/>
</dbReference>
<feature type="transmembrane region" description="Helical" evidence="7">
    <location>
        <begin position="64"/>
        <end position="81"/>
    </location>
</feature>
<keyword evidence="6 7" id="KW-0472">Membrane</keyword>
<dbReference type="PANTHER" id="PTHR22926:SF3">
    <property type="entry name" value="UNDECAPRENYL-PHOSPHATE ALPHA-N-ACETYLGLUCOSAMINYL 1-PHOSPHATE TRANSFERASE"/>
    <property type="match status" value="1"/>
</dbReference>
<gene>
    <name evidence="8" type="ORF">Ataiwa_25650</name>
</gene>
<evidence type="ECO:0000256" key="7">
    <source>
        <dbReference type="SAM" id="Phobius"/>
    </source>
</evidence>
<evidence type="ECO:0000256" key="2">
    <source>
        <dbReference type="ARBA" id="ARBA00022475"/>
    </source>
</evidence>
<name>A0ABQ6Q2I6_9BACT</name>
<proteinExistence type="predicted"/>
<reference evidence="8 9" key="1">
    <citation type="submission" date="2023-08" db="EMBL/GenBank/DDBJ databases">
        <title>Draft genome sequence of Algoriphagus taiwanensis.</title>
        <authorList>
            <person name="Takatani N."/>
            <person name="Hosokawa M."/>
            <person name="Sawabe T."/>
        </authorList>
    </citation>
    <scope>NUCLEOTIDE SEQUENCE [LARGE SCALE GENOMIC DNA]</scope>
    <source>
        <strain evidence="8 9">JCM 19755</strain>
    </source>
</reference>
<keyword evidence="9" id="KW-1185">Reference proteome</keyword>
<evidence type="ECO:0000313" key="8">
    <source>
        <dbReference type="EMBL" id="GMQ34293.1"/>
    </source>
</evidence>
<dbReference type="Proteomes" id="UP001307705">
    <property type="component" value="Unassembled WGS sequence"/>
</dbReference>
<keyword evidence="5 7" id="KW-1133">Transmembrane helix</keyword>
<evidence type="ECO:0000313" key="9">
    <source>
        <dbReference type="Proteomes" id="UP001307705"/>
    </source>
</evidence>
<feature type="transmembrane region" description="Helical" evidence="7">
    <location>
        <begin position="6"/>
        <end position="29"/>
    </location>
</feature>
<feature type="transmembrane region" description="Helical" evidence="7">
    <location>
        <begin position="214"/>
        <end position="235"/>
    </location>
</feature>
<feature type="transmembrane region" description="Helical" evidence="7">
    <location>
        <begin position="265"/>
        <end position="285"/>
    </location>
</feature>
<keyword evidence="3" id="KW-0808">Transferase</keyword>
<feature type="transmembrane region" description="Helical" evidence="7">
    <location>
        <begin position="166"/>
        <end position="183"/>
    </location>
</feature>
<feature type="transmembrane region" description="Helical" evidence="7">
    <location>
        <begin position="93"/>
        <end position="110"/>
    </location>
</feature>
<protein>
    <submittedName>
        <fullName evidence="8">Glycosyltransferase family 4 protein</fullName>
    </submittedName>
</protein>
<evidence type="ECO:0000256" key="6">
    <source>
        <dbReference type="ARBA" id="ARBA00023136"/>
    </source>
</evidence>
<dbReference type="Pfam" id="PF00953">
    <property type="entry name" value="Glycos_transf_4"/>
    <property type="match status" value="1"/>
</dbReference>
<feature type="transmembrane region" description="Helical" evidence="7">
    <location>
        <begin position="291"/>
        <end position="309"/>
    </location>
</feature>
<evidence type="ECO:0000256" key="1">
    <source>
        <dbReference type="ARBA" id="ARBA00004651"/>
    </source>
</evidence>
<feature type="transmembrane region" description="Helical" evidence="7">
    <location>
        <begin position="142"/>
        <end position="160"/>
    </location>
</feature>
<keyword evidence="4 7" id="KW-0812">Transmembrane</keyword>
<evidence type="ECO:0000256" key="3">
    <source>
        <dbReference type="ARBA" id="ARBA00022679"/>
    </source>
</evidence>
<organism evidence="8 9">
    <name type="scientific">Algoriphagus taiwanensis</name>
    <dbReference type="NCBI Taxonomy" id="1445656"/>
    <lineage>
        <taxon>Bacteria</taxon>
        <taxon>Pseudomonadati</taxon>
        <taxon>Bacteroidota</taxon>
        <taxon>Cytophagia</taxon>
        <taxon>Cytophagales</taxon>
        <taxon>Cyclobacteriaceae</taxon>
        <taxon>Algoriphagus</taxon>
    </lineage>
</organism>
<feature type="transmembrane region" description="Helical" evidence="7">
    <location>
        <begin position="190"/>
        <end position="208"/>
    </location>
</feature>
<evidence type="ECO:0000256" key="4">
    <source>
        <dbReference type="ARBA" id="ARBA00022692"/>
    </source>
</evidence>
<feature type="transmembrane region" description="Helical" evidence="7">
    <location>
        <begin position="116"/>
        <end position="135"/>
    </location>
</feature>
<comment type="caution">
    <text evidence="8">The sequence shown here is derived from an EMBL/GenBank/DDBJ whole genome shotgun (WGS) entry which is preliminary data.</text>
</comment>
<evidence type="ECO:0000256" key="5">
    <source>
        <dbReference type="ARBA" id="ARBA00022989"/>
    </source>
</evidence>
<dbReference type="CDD" id="cd06854">
    <property type="entry name" value="GT_WbpL_WbcO_like"/>
    <property type="match status" value="1"/>
</dbReference>
<dbReference type="EMBL" id="BTPE01000008">
    <property type="protein sequence ID" value="GMQ34293.1"/>
    <property type="molecule type" value="Genomic_DNA"/>
</dbReference>
<dbReference type="RefSeq" id="WP_338229117.1">
    <property type="nucleotide sequence ID" value="NZ_BTPE01000008.1"/>
</dbReference>
<keyword evidence="2" id="KW-1003">Cell membrane</keyword>